<sequence length="98" mass="10561">MGGDRLALATAGAAELRELEGRLEAAGRAVRALVVERTVSEMHSRSAAEGQLCALCLERRKGLVFSCGHQACVECGEQLSSCAFCRKEITAKIRMYDS</sequence>
<evidence type="ECO:0000313" key="4">
    <source>
        <dbReference type="Proteomes" id="UP000054498"/>
    </source>
</evidence>
<dbReference type="EMBL" id="KK103780">
    <property type="protein sequence ID" value="KIY94965.1"/>
    <property type="molecule type" value="Genomic_DNA"/>
</dbReference>
<dbReference type="STRING" id="145388.A0A0D2MIY7"/>
<dbReference type="KEGG" id="mng:MNEG_12996"/>
<dbReference type="PROSITE" id="PS50089">
    <property type="entry name" value="ZF_RING_2"/>
    <property type="match status" value="1"/>
</dbReference>
<proteinExistence type="predicted"/>
<dbReference type="InterPro" id="IPR001841">
    <property type="entry name" value="Znf_RING"/>
</dbReference>
<protein>
    <recommendedName>
        <fullName evidence="2">RING-type domain-containing protein</fullName>
    </recommendedName>
</protein>
<keyword evidence="1" id="KW-0479">Metal-binding</keyword>
<keyword evidence="1" id="KW-0863">Zinc-finger</keyword>
<dbReference type="RefSeq" id="XP_013893985.1">
    <property type="nucleotide sequence ID" value="XM_014038531.1"/>
</dbReference>
<dbReference type="SUPFAM" id="SSF57850">
    <property type="entry name" value="RING/U-box"/>
    <property type="match status" value="1"/>
</dbReference>
<evidence type="ECO:0000313" key="3">
    <source>
        <dbReference type="EMBL" id="KIY94965.1"/>
    </source>
</evidence>
<feature type="domain" description="RING-type" evidence="2">
    <location>
        <begin position="53"/>
        <end position="86"/>
    </location>
</feature>
<dbReference type="Gene3D" id="3.30.40.10">
    <property type="entry name" value="Zinc/RING finger domain, C3HC4 (zinc finger)"/>
    <property type="match status" value="1"/>
</dbReference>
<dbReference type="OrthoDB" id="5855668at2759"/>
<dbReference type="Pfam" id="PF13920">
    <property type="entry name" value="zf-C3HC4_3"/>
    <property type="match status" value="1"/>
</dbReference>
<name>A0A0D2MIY7_9CHLO</name>
<reference evidence="3 4" key="1">
    <citation type="journal article" date="2013" name="BMC Genomics">
        <title>Reconstruction of the lipid metabolism for the microalga Monoraphidium neglectum from its genome sequence reveals characteristics suitable for biofuel production.</title>
        <authorList>
            <person name="Bogen C."/>
            <person name="Al-Dilaimi A."/>
            <person name="Albersmeier A."/>
            <person name="Wichmann J."/>
            <person name="Grundmann M."/>
            <person name="Rupp O."/>
            <person name="Lauersen K.J."/>
            <person name="Blifernez-Klassen O."/>
            <person name="Kalinowski J."/>
            <person name="Goesmann A."/>
            <person name="Mussgnug J.H."/>
            <person name="Kruse O."/>
        </authorList>
    </citation>
    <scope>NUCLEOTIDE SEQUENCE [LARGE SCALE GENOMIC DNA]</scope>
    <source>
        <strain evidence="3 4">SAG 48.87</strain>
    </source>
</reference>
<evidence type="ECO:0000256" key="1">
    <source>
        <dbReference type="PROSITE-ProRule" id="PRU00175"/>
    </source>
</evidence>
<gene>
    <name evidence="3" type="ORF">MNEG_12996</name>
</gene>
<organism evidence="3 4">
    <name type="scientific">Monoraphidium neglectum</name>
    <dbReference type="NCBI Taxonomy" id="145388"/>
    <lineage>
        <taxon>Eukaryota</taxon>
        <taxon>Viridiplantae</taxon>
        <taxon>Chlorophyta</taxon>
        <taxon>core chlorophytes</taxon>
        <taxon>Chlorophyceae</taxon>
        <taxon>CS clade</taxon>
        <taxon>Sphaeropleales</taxon>
        <taxon>Selenastraceae</taxon>
        <taxon>Monoraphidium</taxon>
    </lineage>
</organism>
<keyword evidence="1" id="KW-0862">Zinc</keyword>
<evidence type="ECO:0000259" key="2">
    <source>
        <dbReference type="PROSITE" id="PS50089"/>
    </source>
</evidence>
<dbReference type="GeneID" id="25730414"/>
<keyword evidence="4" id="KW-1185">Reference proteome</keyword>
<dbReference type="AlphaFoldDB" id="A0A0D2MIY7"/>
<accession>A0A0D2MIY7</accession>
<dbReference type="GO" id="GO:0008270">
    <property type="term" value="F:zinc ion binding"/>
    <property type="evidence" value="ECO:0007669"/>
    <property type="project" value="UniProtKB-KW"/>
</dbReference>
<dbReference type="Proteomes" id="UP000054498">
    <property type="component" value="Unassembled WGS sequence"/>
</dbReference>
<dbReference type="InterPro" id="IPR013083">
    <property type="entry name" value="Znf_RING/FYVE/PHD"/>
</dbReference>